<dbReference type="Proteomes" id="UP001597034">
    <property type="component" value="Unassembled WGS sequence"/>
</dbReference>
<dbReference type="EMBL" id="JBHUDO010000002">
    <property type="protein sequence ID" value="MFD1645908.1"/>
    <property type="molecule type" value="Genomic_DNA"/>
</dbReference>
<feature type="compositionally biased region" description="Acidic residues" evidence="1">
    <location>
        <begin position="338"/>
        <end position="366"/>
    </location>
</feature>
<reference evidence="3 4" key="1">
    <citation type="journal article" date="2019" name="Int. J. Syst. Evol. Microbiol.">
        <title>The Global Catalogue of Microorganisms (GCM) 10K type strain sequencing project: providing services to taxonomists for standard genome sequencing and annotation.</title>
        <authorList>
            <consortium name="The Broad Institute Genomics Platform"/>
            <consortium name="The Broad Institute Genome Sequencing Center for Infectious Disease"/>
            <person name="Wu L."/>
            <person name="Ma J."/>
        </authorList>
    </citation>
    <scope>NUCLEOTIDE SEQUENCE [LARGE SCALE GENOMIC DNA]</scope>
    <source>
        <strain evidence="3 4">CGMCC 1.10390</strain>
    </source>
</reference>
<feature type="transmembrane region" description="Helical" evidence="2">
    <location>
        <begin position="163"/>
        <end position="188"/>
    </location>
</feature>
<evidence type="ECO:0000256" key="1">
    <source>
        <dbReference type="SAM" id="MobiDB-lite"/>
    </source>
</evidence>
<organism evidence="3 4">
    <name type="scientific">Haloarchaeobius litoreus</name>
    <dbReference type="NCBI Taxonomy" id="755306"/>
    <lineage>
        <taxon>Archaea</taxon>
        <taxon>Methanobacteriati</taxon>
        <taxon>Methanobacteriota</taxon>
        <taxon>Stenosarchaea group</taxon>
        <taxon>Halobacteria</taxon>
        <taxon>Halobacteriales</taxon>
        <taxon>Halorubellaceae</taxon>
        <taxon>Haloarchaeobius</taxon>
    </lineage>
</organism>
<keyword evidence="2" id="KW-0472">Membrane</keyword>
<evidence type="ECO:0000256" key="2">
    <source>
        <dbReference type="SAM" id="Phobius"/>
    </source>
</evidence>
<protein>
    <recommendedName>
        <fullName evidence="5">Membrane domain of glycerophosphoryl diester phosphodiesterase</fullName>
    </recommendedName>
</protein>
<evidence type="ECO:0008006" key="5">
    <source>
        <dbReference type="Google" id="ProtNLM"/>
    </source>
</evidence>
<name>A0ABD6DLG2_9EURY</name>
<dbReference type="Pfam" id="PF24400">
    <property type="entry name" value="DUF7544"/>
    <property type="match status" value="1"/>
</dbReference>
<feature type="transmembrane region" description="Helical" evidence="2">
    <location>
        <begin position="76"/>
        <end position="109"/>
    </location>
</feature>
<proteinExistence type="predicted"/>
<evidence type="ECO:0000313" key="4">
    <source>
        <dbReference type="Proteomes" id="UP001597034"/>
    </source>
</evidence>
<dbReference type="InterPro" id="IPR055966">
    <property type="entry name" value="DUF7544"/>
</dbReference>
<feature type="transmembrane region" description="Helical" evidence="2">
    <location>
        <begin position="272"/>
        <end position="298"/>
    </location>
</feature>
<keyword evidence="2" id="KW-1133">Transmembrane helix</keyword>
<dbReference type="RefSeq" id="WP_256398569.1">
    <property type="nucleotide sequence ID" value="NZ_JANHJR010000001.1"/>
</dbReference>
<accession>A0ABD6DLG2</accession>
<feature type="region of interest" description="Disordered" evidence="1">
    <location>
        <begin position="326"/>
        <end position="377"/>
    </location>
</feature>
<gene>
    <name evidence="3" type="ORF">ACFSBL_09450</name>
</gene>
<evidence type="ECO:0000313" key="3">
    <source>
        <dbReference type="EMBL" id="MFD1645908.1"/>
    </source>
</evidence>
<keyword evidence="2" id="KW-0812">Transmembrane</keyword>
<feature type="transmembrane region" description="Helical" evidence="2">
    <location>
        <begin position="27"/>
        <end position="49"/>
    </location>
</feature>
<dbReference type="AlphaFoldDB" id="A0ABD6DLG2"/>
<feature type="transmembrane region" description="Helical" evidence="2">
    <location>
        <begin position="242"/>
        <end position="266"/>
    </location>
</feature>
<feature type="transmembrane region" description="Helical" evidence="2">
    <location>
        <begin position="130"/>
        <end position="157"/>
    </location>
</feature>
<comment type="caution">
    <text evidence="3">The sequence shown here is derived from an EMBL/GenBank/DDBJ whole genome shotgun (WGS) entry which is preliminary data.</text>
</comment>
<sequence>MSLHAVDELDDAIDVTKGLLFPVDMWLWLKLALVTLFVGGGAGFPSYAFNFAGSTGGDGGGGGGGPGFGLTDGELLLVAGGLVVAILGFFLLFGALGAIMEFVFVEALVGGEVRIRRDIGEYWRRGLRLFGFRLAVSLPMLLVVLAVVAAFLFPVLLGGGFELGIILLLAAVPLVFILAFVVGIVNGFTSVFVVPVMLADDCGVLDGWRTLWPSLTDETVEYIGFAVINYVIRLVTGTAATMVLGVTALVLLVPAALFVFGVLAVLPAAPGLLAVATFVVVGAVYLVALFAVWAVVLVPIESYHRYHALLVLGDLLPDYDLVADRRPAEKGGSGGATPDDDGPGGFDEDADGFGDDRDDGFDDDRDDGFGDGSPGPV</sequence>
<keyword evidence="4" id="KW-1185">Reference proteome</keyword>